<proteinExistence type="predicted"/>
<organism evidence="2 3">
    <name type="scientific">Butyricicoccus faecihominis</name>
    <dbReference type="NCBI Taxonomy" id="1712515"/>
    <lineage>
        <taxon>Bacteria</taxon>
        <taxon>Bacillati</taxon>
        <taxon>Bacillota</taxon>
        <taxon>Clostridia</taxon>
        <taxon>Eubacteriales</taxon>
        <taxon>Butyricicoccaceae</taxon>
        <taxon>Butyricicoccus</taxon>
    </lineage>
</organism>
<sequence length="72" mass="7455">MNCVSVFALTGRLLFLHRLSGALELPLAGSPFPGGEFFAEPQRGDSPSADGGDVAAPAAGAKRVDTYGFYPL</sequence>
<dbReference type="Proteomes" id="UP000620147">
    <property type="component" value="Unassembled WGS sequence"/>
</dbReference>
<keyword evidence="3" id="KW-1185">Reference proteome</keyword>
<dbReference type="EMBL" id="BLYJ01000005">
    <property type="protein sequence ID" value="GFO87449.1"/>
    <property type="molecule type" value="Genomic_DNA"/>
</dbReference>
<comment type="caution">
    <text evidence="2">The sequence shown here is derived from an EMBL/GenBank/DDBJ whole genome shotgun (WGS) entry which is preliminary data.</text>
</comment>
<evidence type="ECO:0000313" key="2">
    <source>
        <dbReference type="EMBL" id="GFO87449.1"/>
    </source>
</evidence>
<protein>
    <recommendedName>
        <fullName evidence="4">Secreted protein</fullName>
    </recommendedName>
</protein>
<reference evidence="2 3" key="1">
    <citation type="submission" date="2020-06" db="EMBL/GenBank/DDBJ databases">
        <title>Characterization of fructooligosaccharide metabolism and fructooligosaccharide-degrading enzymes in human commensal butyrate producers.</title>
        <authorList>
            <person name="Tanno H."/>
            <person name="Fujii T."/>
            <person name="Hirano K."/>
            <person name="Maeno S."/>
            <person name="Tonozuka T."/>
            <person name="Sakamoto M."/>
            <person name="Ohkuma M."/>
            <person name="Tochio T."/>
            <person name="Endo A."/>
        </authorList>
    </citation>
    <scope>NUCLEOTIDE SEQUENCE [LARGE SCALE GENOMIC DNA]</scope>
    <source>
        <strain evidence="2 3">JCM 31056</strain>
    </source>
</reference>
<name>A0ABQ1DXP8_9FIRM</name>
<evidence type="ECO:0000256" key="1">
    <source>
        <dbReference type="SAM" id="MobiDB-lite"/>
    </source>
</evidence>
<feature type="region of interest" description="Disordered" evidence="1">
    <location>
        <begin position="36"/>
        <end position="56"/>
    </location>
</feature>
<evidence type="ECO:0000313" key="3">
    <source>
        <dbReference type="Proteomes" id="UP000620147"/>
    </source>
</evidence>
<gene>
    <name evidence="2" type="ORF">BUFA31_06130</name>
</gene>
<accession>A0ABQ1DXP8</accession>
<evidence type="ECO:0008006" key="4">
    <source>
        <dbReference type="Google" id="ProtNLM"/>
    </source>
</evidence>